<protein>
    <recommendedName>
        <fullName evidence="2">HTH tetR-type domain-containing protein</fullName>
    </recommendedName>
</protein>
<evidence type="ECO:0000313" key="4">
    <source>
        <dbReference type="Proteomes" id="UP000193317"/>
    </source>
</evidence>
<dbReference type="InterPro" id="IPR009057">
    <property type="entry name" value="Homeodomain-like_sf"/>
</dbReference>
<proteinExistence type="predicted"/>
<dbReference type="GO" id="GO:0003677">
    <property type="term" value="F:DNA binding"/>
    <property type="evidence" value="ECO:0007669"/>
    <property type="project" value="UniProtKB-KW"/>
</dbReference>
<dbReference type="EMBL" id="LQPW01000086">
    <property type="protein sequence ID" value="ORX02718.1"/>
    <property type="molecule type" value="Genomic_DNA"/>
</dbReference>
<dbReference type="Pfam" id="PF00440">
    <property type="entry name" value="TetR_N"/>
    <property type="match status" value="1"/>
</dbReference>
<dbReference type="Gene3D" id="1.10.357.10">
    <property type="entry name" value="Tetracycline Repressor, domain 2"/>
    <property type="match status" value="1"/>
</dbReference>
<organism evidence="3 4">
    <name type="scientific">Mycobacterium szulgai</name>
    <dbReference type="NCBI Taxonomy" id="1787"/>
    <lineage>
        <taxon>Bacteria</taxon>
        <taxon>Bacillati</taxon>
        <taxon>Actinomycetota</taxon>
        <taxon>Actinomycetes</taxon>
        <taxon>Mycobacteriales</taxon>
        <taxon>Mycobacteriaceae</taxon>
        <taxon>Mycobacterium</taxon>
    </lineage>
</organism>
<sequence length="190" mass="21089">MITAAAELFAEYGYARTTFAKIAGKAGVSPETVQGNGPKAALLIAAAEYAAFGVTGEQDILHLEAGRRILAAQDRDEALDVLVRAQTEVHERTARLAPALIGGASADPELDGYLTKLTASINQQIRRVFEVFRERDWLRDDVSFDELVETAAVICSVESFLRITHRDGWSVARYRRWVRRVLAESIFRHT</sequence>
<evidence type="ECO:0000313" key="3">
    <source>
        <dbReference type="EMBL" id="ORX02718.1"/>
    </source>
</evidence>
<keyword evidence="1" id="KW-0238">DNA-binding</keyword>
<gene>
    <name evidence="3" type="ORF">AWC27_28595</name>
</gene>
<keyword evidence="4" id="KW-1185">Reference proteome</keyword>
<feature type="domain" description="HTH tetR-type" evidence="2">
    <location>
        <begin position="2"/>
        <end position="33"/>
    </location>
</feature>
<dbReference type="AlphaFoldDB" id="A0A1X2EJD7"/>
<dbReference type="Proteomes" id="UP000193317">
    <property type="component" value="Unassembled WGS sequence"/>
</dbReference>
<accession>A0A1X2EJD7</accession>
<dbReference type="SUPFAM" id="SSF46689">
    <property type="entry name" value="Homeodomain-like"/>
    <property type="match status" value="1"/>
</dbReference>
<reference evidence="3 4" key="1">
    <citation type="submission" date="2016-01" db="EMBL/GenBank/DDBJ databases">
        <title>The new phylogeny of the genus Mycobacterium.</title>
        <authorList>
            <person name="Tarcisio F."/>
            <person name="Conor M."/>
            <person name="Antonella G."/>
            <person name="Elisabetta G."/>
            <person name="Giulia F.S."/>
            <person name="Sara T."/>
            <person name="Anna F."/>
            <person name="Clotilde B."/>
            <person name="Roberto B."/>
            <person name="Veronica D.S."/>
            <person name="Fabio R."/>
            <person name="Monica P."/>
            <person name="Olivier J."/>
            <person name="Enrico T."/>
            <person name="Nicola S."/>
        </authorList>
    </citation>
    <scope>NUCLEOTIDE SEQUENCE [LARGE SCALE GENOMIC DNA]</scope>
    <source>
        <strain evidence="3 4">DSM 44166</strain>
    </source>
</reference>
<evidence type="ECO:0000256" key="1">
    <source>
        <dbReference type="ARBA" id="ARBA00023125"/>
    </source>
</evidence>
<dbReference type="InterPro" id="IPR001647">
    <property type="entry name" value="HTH_TetR"/>
</dbReference>
<evidence type="ECO:0000259" key="2">
    <source>
        <dbReference type="Pfam" id="PF00440"/>
    </source>
</evidence>
<name>A0A1X2EJD7_MYCSZ</name>
<comment type="caution">
    <text evidence="3">The sequence shown here is derived from an EMBL/GenBank/DDBJ whole genome shotgun (WGS) entry which is preliminary data.</text>
</comment>
<dbReference type="RefSeq" id="WP_169726785.1">
    <property type="nucleotide sequence ID" value="NZ_JACKRU010000473.1"/>
</dbReference>